<evidence type="ECO:0000259" key="3">
    <source>
        <dbReference type="Pfam" id="PF00501"/>
    </source>
</evidence>
<dbReference type="Gene3D" id="3.30.300.30">
    <property type="match status" value="1"/>
</dbReference>
<reference evidence="4" key="1">
    <citation type="submission" date="2017-09" db="EMBL/GenBank/DDBJ databases">
        <title>Polyketide synthases of a Diaporthe helianthi virulent isolate.</title>
        <authorList>
            <person name="Baroncelli R."/>
        </authorList>
    </citation>
    <scope>NUCLEOTIDE SEQUENCE [LARGE SCALE GENOMIC DNA]</scope>
    <source>
        <strain evidence="4">7/96</strain>
    </source>
</reference>
<gene>
    <name evidence="4" type="ORF">DHEL01_v202945</name>
</gene>
<accession>A0A2P5I846</accession>
<evidence type="ECO:0000313" key="4">
    <source>
        <dbReference type="EMBL" id="POS78668.1"/>
    </source>
</evidence>
<evidence type="ECO:0000256" key="1">
    <source>
        <dbReference type="ARBA" id="ARBA00022450"/>
    </source>
</evidence>
<dbReference type="AlphaFoldDB" id="A0A2P5I846"/>
<organism evidence="4 5">
    <name type="scientific">Diaporthe helianthi</name>
    <dbReference type="NCBI Taxonomy" id="158607"/>
    <lineage>
        <taxon>Eukaryota</taxon>
        <taxon>Fungi</taxon>
        <taxon>Dikarya</taxon>
        <taxon>Ascomycota</taxon>
        <taxon>Pezizomycotina</taxon>
        <taxon>Sordariomycetes</taxon>
        <taxon>Sordariomycetidae</taxon>
        <taxon>Diaporthales</taxon>
        <taxon>Diaporthaceae</taxon>
        <taxon>Diaporthe</taxon>
    </lineage>
</organism>
<dbReference type="PANTHER" id="PTHR43439:SF2">
    <property type="entry name" value="ENZYME, PUTATIVE (JCVI)-RELATED"/>
    <property type="match status" value="1"/>
</dbReference>
<keyword evidence="1" id="KW-0596">Phosphopantetheine</keyword>
<dbReference type="Proteomes" id="UP000094444">
    <property type="component" value="Unassembled WGS sequence"/>
</dbReference>
<dbReference type="STRING" id="158607.A0A2P5I846"/>
<dbReference type="Gene3D" id="3.40.50.12780">
    <property type="entry name" value="N-terminal domain of ligase-like"/>
    <property type="match status" value="1"/>
</dbReference>
<comment type="caution">
    <text evidence="4">The sequence shown here is derived from an EMBL/GenBank/DDBJ whole genome shotgun (WGS) entry which is preliminary data.</text>
</comment>
<dbReference type="InterPro" id="IPR042099">
    <property type="entry name" value="ANL_N_sf"/>
</dbReference>
<dbReference type="SUPFAM" id="SSF56801">
    <property type="entry name" value="Acetyl-CoA synthetase-like"/>
    <property type="match status" value="1"/>
</dbReference>
<dbReference type="EMBL" id="MAVT02000169">
    <property type="protein sequence ID" value="POS78668.1"/>
    <property type="molecule type" value="Genomic_DNA"/>
</dbReference>
<dbReference type="InterPro" id="IPR000873">
    <property type="entry name" value="AMP-dep_synth/lig_dom"/>
</dbReference>
<evidence type="ECO:0000313" key="5">
    <source>
        <dbReference type="Proteomes" id="UP000094444"/>
    </source>
</evidence>
<dbReference type="InterPro" id="IPR045851">
    <property type="entry name" value="AMP-bd_C_sf"/>
</dbReference>
<keyword evidence="2" id="KW-0597">Phosphoprotein</keyword>
<evidence type="ECO:0000256" key="2">
    <source>
        <dbReference type="ARBA" id="ARBA00022553"/>
    </source>
</evidence>
<dbReference type="OrthoDB" id="429813at2759"/>
<protein>
    <recommendedName>
        <fullName evidence="3">AMP-dependent synthetase/ligase domain-containing protein</fullName>
    </recommendedName>
</protein>
<feature type="domain" description="AMP-dependent synthetase/ligase" evidence="3">
    <location>
        <begin position="24"/>
        <end position="190"/>
    </location>
</feature>
<dbReference type="Pfam" id="PF23562">
    <property type="entry name" value="AMP-binding_C_3"/>
    <property type="match status" value="1"/>
</dbReference>
<sequence length="531" mass="59555">MSPRTPVPTPDCGRRLLPKVIDQRAREEPGRPWCSLPRDDYDLSKGFEDISYARFSNAINKLAWFIDEAIGKSTSFETIAYLGDTDVRYHMMQMAVCKTGHKVLFSAMLNTPAVHVSLMEQTDCKALFTAQGVHVKDILASRPMESTVIPELEDLLEAGPVPHYPYEKTFEEAEHDPYLVLHTSGTTGDPCTSVFGKTVFLPGFRHHTATAIDAHLLIPYANASKAFFTPWVMEEISRRADAEELIKHFVHVCFGGAMLSSQAARVWAKYTIIQNIWGATEALAAVQLEADREDYAYNYFDVFSDGYEFRRMDDTGYVSEEGDSKDLYELVMKITERSAPIASWHARQNIHPSTTKPPLPEWLTGDLWTPHPDPAKSAFAWRFVCRKDDLISFSTGVTGHPAALERSITAADQVSSAILIGNKHQQPLALVELVAGVEPSPELSKLLWEQTIEPANGKVLTHIRVAKTHVVLVPANGFVRTPKGNIVRKHTEEKFKGLIEELFEKHGDKWQEAKERYGSISQSTEITVEIN</sequence>
<dbReference type="PANTHER" id="PTHR43439">
    <property type="entry name" value="PHENYLACETATE-COENZYME A LIGASE"/>
    <property type="match status" value="1"/>
</dbReference>
<keyword evidence="5" id="KW-1185">Reference proteome</keyword>
<dbReference type="Pfam" id="PF00501">
    <property type="entry name" value="AMP-binding"/>
    <property type="match status" value="1"/>
</dbReference>
<dbReference type="InterPro" id="IPR051414">
    <property type="entry name" value="Adenylate-forming_Reductase"/>
</dbReference>
<proteinExistence type="predicted"/>
<dbReference type="InParanoid" id="A0A2P5I846"/>
<name>A0A2P5I846_DIAHE</name>